<sequence length="251" mass="27412">MLDTSIAIETPEGVDFDLTPAGPLSRALAYMADFFIRLGVVLACMIVLSILGEAGYGIGLIIYFVLEWFYPVLFEVYRGATPGKKWMNLIVVHDDGAPITFSSSLLRNLLRAADILPVFYALGLVSMMCNKQFKRLGDIAAGTVVVRARRAEALTALAEPGVRAPSVPLKPEEQKAIVQFAQRAGVLSQARRQELANILEPLHHEKDEAAVVNLNQMANYLLGKTPGPEPVQEPFAPEPSSSIAQPPEERQ</sequence>
<evidence type="ECO:0000313" key="7">
    <source>
        <dbReference type="EMBL" id="ABC27174.1"/>
    </source>
</evidence>
<protein>
    <submittedName>
        <fullName evidence="7">Predicted membrane protein/domain</fullName>
    </submittedName>
</protein>
<accession>Q2SQA0</accession>
<feature type="region of interest" description="Disordered" evidence="5">
    <location>
        <begin position="222"/>
        <end position="251"/>
    </location>
</feature>
<dbReference type="STRING" id="349521.HCH_00261"/>
<dbReference type="PANTHER" id="PTHR38480">
    <property type="entry name" value="SLR0254 PROTEIN"/>
    <property type="match status" value="1"/>
</dbReference>
<dbReference type="AlphaFoldDB" id="Q2SQA0"/>
<evidence type="ECO:0000313" key="8">
    <source>
        <dbReference type="Proteomes" id="UP000000238"/>
    </source>
</evidence>
<feature type="domain" description="RDD" evidence="6">
    <location>
        <begin position="21"/>
        <end position="142"/>
    </location>
</feature>
<evidence type="ECO:0000256" key="2">
    <source>
        <dbReference type="ARBA" id="ARBA00022692"/>
    </source>
</evidence>
<keyword evidence="3" id="KW-1133">Transmembrane helix</keyword>
<keyword evidence="4" id="KW-0472">Membrane</keyword>
<evidence type="ECO:0000256" key="1">
    <source>
        <dbReference type="ARBA" id="ARBA00004141"/>
    </source>
</evidence>
<keyword evidence="2" id="KW-0812">Transmembrane</keyword>
<dbReference type="KEGG" id="hch:HCH_00261"/>
<evidence type="ECO:0000256" key="4">
    <source>
        <dbReference type="ARBA" id="ARBA00023136"/>
    </source>
</evidence>
<evidence type="ECO:0000256" key="3">
    <source>
        <dbReference type="ARBA" id="ARBA00022989"/>
    </source>
</evidence>
<dbReference type="Proteomes" id="UP000000238">
    <property type="component" value="Chromosome"/>
</dbReference>
<dbReference type="InterPro" id="IPR010432">
    <property type="entry name" value="RDD"/>
</dbReference>
<dbReference type="OrthoDB" id="9787732at2"/>
<proteinExistence type="predicted"/>
<evidence type="ECO:0000259" key="6">
    <source>
        <dbReference type="Pfam" id="PF06271"/>
    </source>
</evidence>
<dbReference type="GO" id="GO:0016020">
    <property type="term" value="C:membrane"/>
    <property type="evidence" value="ECO:0007669"/>
    <property type="project" value="UniProtKB-SubCell"/>
</dbReference>
<gene>
    <name evidence="7" type="ordered locus">HCH_00261</name>
</gene>
<reference evidence="7 8" key="1">
    <citation type="journal article" date="2005" name="Nucleic Acids Res.">
        <title>Genomic blueprint of Hahella chejuensis, a marine microbe producing an algicidal agent.</title>
        <authorList>
            <person name="Jeong H."/>
            <person name="Yim J.H."/>
            <person name="Lee C."/>
            <person name="Choi S.-H."/>
            <person name="Park Y.K."/>
            <person name="Yoon S.H."/>
            <person name="Hur C.-G."/>
            <person name="Kang H.-Y."/>
            <person name="Kim D."/>
            <person name="Lee H.H."/>
            <person name="Park K.H."/>
            <person name="Park S.-H."/>
            <person name="Park H.-S."/>
            <person name="Lee H.K."/>
            <person name="Oh T.K."/>
            <person name="Kim J.F."/>
        </authorList>
    </citation>
    <scope>NUCLEOTIDE SEQUENCE [LARGE SCALE GENOMIC DNA]</scope>
    <source>
        <strain evidence="7 8">KCTC 2396</strain>
    </source>
</reference>
<dbReference type="Pfam" id="PF06271">
    <property type="entry name" value="RDD"/>
    <property type="match status" value="1"/>
</dbReference>
<organism evidence="7 8">
    <name type="scientific">Hahella chejuensis (strain KCTC 2396)</name>
    <dbReference type="NCBI Taxonomy" id="349521"/>
    <lineage>
        <taxon>Bacteria</taxon>
        <taxon>Pseudomonadati</taxon>
        <taxon>Pseudomonadota</taxon>
        <taxon>Gammaproteobacteria</taxon>
        <taxon>Oceanospirillales</taxon>
        <taxon>Hahellaceae</taxon>
        <taxon>Hahella</taxon>
    </lineage>
</organism>
<dbReference type="RefSeq" id="WP_011394251.1">
    <property type="nucleotide sequence ID" value="NC_007645.1"/>
</dbReference>
<dbReference type="PANTHER" id="PTHR38480:SF1">
    <property type="entry name" value="SLR0254 PROTEIN"/>
    <property type="match status" value="1"/>
</dbReference>
<keyword evidence="8" id="KW-1185">Reference proteome</keyword>
<dbReference type="EMBL" id="CP000155">
    <property type="protein sequence ID" value="ABC27174.1"/>
    <property type="molecule type" value="Genomic_DNA"/>
</dbReference>
<dbReference type="eggNOG" id="COG1714">
    <property type="taxonomic scope" value="Bacteria"/>
</dbReference>
<name>Q2SQA0_HAHCH</name>
<dbReference type="HOGENOM" id="CLU_054176_1_0_6"/>
<comment type="subcellular location">
    <subcellularLocation>
        <location evidence="1">Membrane</location>
        <topology evidence="1">Multi-pass membrane protein</topology>
    </subcellularLocation>
</comment>
<evidence type="ECO:0000256" key="5">
    <source>
        <dbReference type="SAM" id="MobiDB-lite"/>
    </source>
</evidence>